<evidence type="ECO:0000256" key="2">
    <source>
        <dbReference type="ARBA" id="ARBA00004811"/>
    </source>
</evidence>
<keyword evidence="4 9" id="KW-0963">Cytoplasm</keyword>
<dbReference type="FunFam" id="3.65.10.10:FF:000006">
    <property type="entry name" value="3-phosphoshikimate 1-carboxyvinyltransferase"/>
    <property type="match status" value="1"/>
</dbReference>
<comment type="function">
    <text evidence="1 9">Catalyzes the transfer of the enolpyruvyl moiety of phosphoenolpyruvate (PEP) to the 5-hydroxyl of shikimate-3-phosphate (S3P) to produce enolpyruvyl shikimate-3-phosphate and inorganic phosphate.</text>
</comment>
<feature type="binding site" evidence="9">
    <location>
        <position position="403"/>
    </location>
    <ligand>
        <name>phosphoenolpyruvate</name>
        <dbReference type="ChEBI" id="CHEBI:58702"/>
    </ligand>
</feature>
<gene>
    <name evidence="9 11" type="primary">aroA</name>
    <name evidence="11" type="ORF">HXX08_01895</name>
    <name evidence="12" type="ORF">OZ401_002299</name>
</gene>
<comment type="catalytic activity">
    <reaction evidence="8">
        <text>3-phosphoshikimate + phosphoenolpyruvate = 5-O-(1-carboxyvinyl)-3-phosphoshikimate + phosphate</text>
        <dbReference type="Rhea" id="RHEA:21256"/>
        <dbReference type="ChEBI" id="CHEBI:43474"/>
        <dbReference type="ChEBI" id="CHEBI:57701"/>
        <dbReference type="ChEBI" id="CHEBI:58702"/>
        <dbReference type="ChEBI" id="CHEBI:145989"/>
        <dbReference type="EC" id="2.5.1.19"/>
    </reaction>
    <physiologicalReaction direction="left-to-right" evidence="8">
        <dbReference type="Rhea" id="RHEA:21257"/>
    </physiologicalReaction>
</comment>
<name>A0A8T7LUR9_9CHLR</name>
<evidence type="ECO:0000313" key="12">
    <source>
        <dbReference type="EMBL" id="WJW66496.1"/>
    </source>
</evidence>
<evidence type="ECO:0000256" key="8">
    <source>
        <dbReference type="ARBA" id="ARBA00044633"/>
    </source>
</evidence>
<reference evidence="12" key="2">
    <citation type="journal article" date="2024" name="Nature">
        <title>Anoxygenic phototroph of the Chloroflexota uses a type I reaction centre.</title>
        <authorList>
            <person name="Tsuji J.M."/>
            <person name="Shaw N.A."/>
            <person name="Nagashima S."/>
            <person name="Venkiteswaran J.J."/>
            <person name="Schiff S.L."/>
            <person name="Watanabe T."/>
            <person name="Fukui M."/>
            <person name="Hanada S."/>
            <person name="Tank M."/>
            <person name="Neufeld J.D."/>
        </authorList>
    </citation>
    <scope>NUCLEOTIDE SEQUENCE</scope>
    <source>
        <strain evidence="12">L227-S17</strain>
    </source>
</reference>
<reference evidence="11 13" key="1">
    <citation type="submission" date="2020-06" db="EMBL/GenBank/DDBJ databases">
        <title>Anoxygenic phototrophic Chloroflexota member uses a Type I reaction center.</title>
        <authorList>
            <person name="Tsuji J.M."/>
            <person name="Shaw N.A."/>
            <person name="Nagashima S."/>
            <person name="Venkiteswaran J."/>
            <person name="Schiff S.L."/>
            <person name="Hanada S."/>
            <person name="Tank M."/>
            <person name="Neufeld J.D."/>
        </authorList>
    </citation>
    <scope>NUCLEOTIDE SEQUENCE [LARGE SCALE GENOMIC DNA]</scope>
    <source>
        <strain evidence="11">L227-S17</strain>
    </source>
</reference>
<comment type="subunit">
    <text evidence="9">Monomer.</text>
</comment>
<dbReference type="EC" id="2.5.1.19" evidence="9"/>
<feature type="binding site" evidence="9">
    <location>
        <position position="183"/>
    </location>
    <ligand>
        <name>phosphoenolpyruvate</name>
        <dbReference type="ChEBI" id="CHEBI:58702"/>
    </ligand>
</feature>
<dbReference type="PIRSF" id="PIRSF000505">
    <property type="entry name" value="EPSPS"/>
    <property type="match status" value="1"/>
</dbReference>
<dbReference type="GO" id="GO:0005737">
    <property type="term" value="C:cytoplasm"/>
    <property type="evidence" value="ECO:0007669"/>
    <property type="project" value="UniProtKB-SubCell"/>
</dbReference>
<dbReference type="PROSITE" id="PS00885">
    <property type="entry name" value="EPSP_SYNTHASE_2"/>
    <property type="match status" value="1"/>
</dbReference>
<feature type="binding site" evidence="9">
    <location>
        <position position="34"/>
    </location>
    <ligand>
        <name>phosphoenolpyruvate</name>
        <dbReference type="ChEBI" id="CHEBI:58702"/>
    </ligand>
</feature>
<evidence type="ECO:0000313" key="14">
    <source>
        <dbReference type="Proteomes" id="UP001431572"/>
    </source>
</evidence>
<keyword evidence="5 9" id="KW-0028">Amino-acid biosynthesis</keyword>
<accession>A0A8T7LUR9</accession>
<dbReference type="GO" id="GO:0009423">
    <property type="term" value="P:chorismate biosynthetic process"/>
    <property type="evidence" value="ECO:0007669"/>
    <property type="project" value="UniProtKB-UniRule"/>
</dbReference>
<feature type="binding site" evidence="9">
    <location>
        <position position="330"/>
    </location>
    <ligand>
        <name>3-phosphoshikimate</name>
        <dbReference type="ChEBI" id="CHEBI:145989"/>
    </ligand>
</feature>
<evidence type="ECO:0000256" key="4">
    <source>
        <dbReference type="ARBA" id="ARBA00022490"/>
    </source>
</evidence>
<dbReference type="InterPro" id="IPR023193">
    <property type="entry name" value="EPSP_synthase_CS"/>
</dbReference>
<dbReference type="EMBL" id="JACATZ010000001">
    <property type="protein sequence ID" value="NWJ44607.1"/>
    <property type="molecule type" value="Genomic_DNA"/>
</dbReference>
<feature type="domain" description="Enolpyruvate transferase" evidence="10">
    <location>
        <begin position="19"/>
        <end position="440"/>
    </location>
</feature>
<feature type="binding site" evidence="9">
    <location>
        <position position="108"/>
    </location>
    <ligand>
        <name>phosphoenolpyruvate</name>
        <dbReference type="ChEBI" id="CHEBI:58702"/>
    </ligand>
</feature>
<organism evidence="11 13">
    <name type="scientific">Candidatus Chlorohelix allophototropha</name>
    <dbReference type="NCBI Taxonomy" id="3003348"/>
    <lineage>
        <taxon>Bacteria</taxon>
        <taxon>Bacillati</taxon>
        <taxon>Chloroflexota</taxon>
        <taxon>Chloroflexia</taxon>
        <taxon>Candidatus Chloroheliales</taxon>
        <taxon>Candidatus Chloroheliaceae</taxon>
        <taxon>Candidatus Chlorohelix</taxon>
    </lineage>
</organism>
<comment type="subcellular location">
    <subcellularLocation>
        <location evidence="9">Cytoplasm</location>
    </subcellularLocation>
</comment>
<dbReference type="GO" id="GO:0008652">
    <property type="term" value="P:amino acid biosynthetic process"/>
    <property type="evidence" value="ECO:0007669"/>
    <property type="project" value="UniProtKB-KW"/>
</dbReference>
<comment type="caution">
    <text evidence="9">Lacks conserved residue(s) required for the propagation of feature annotation.</text>
</comment>
<dbReference type="GO" id="GO:0009073">
    <property type="term" value="P:aromatic amino acid family biosynthetic process"/>
    <property type="evidence" value="ECO:0007669"/>
    <property type="project" value="UniProtKB-KW"/>
</dbReference>
<dbReference type="InterPro" id="IPR036968">
    <property type="entry name" value="Enolpyruvate_Tfrase_sf"/>
</dbReference>
<evidence type="ECO:0000256" key="3">
    <source>
        <dbReference type="ARBA" id="ARBA00009948"/>
    </source>
</evidence>
<evidence type="ECO:0000313" key="11">
    <source>
        <dbReference type="EMBL" id="NWJ44607.1"/>
    </source>
</evidence>
<evidence type="ECO:0000256" key="6">
    <source>
        <dbReference type="ARBA" id="ARBA00022679"/>
    </source>
</evidence>
<dbReference type="InterPro" id="IPR001986">
    <property type="entry name" value="Enolpyruvate_Tfrase_dom"/>
</dbReference>
<dbReference type="PANTHER" id="PTHR21090:SF5">
    <property type="entry name" value="PENTAFUNCTIONAL AROM POLYPEPTIDE"/>
    <property type="match status" value="1"/>
</dbReference>
<feature type="binding site" evidence="9">
    <location>
        <position position="183"/>
    </location>
    <ligand>
        <name>3-phosphoshikimate</name>
        <dbReference type="ChEBI" id="CHEBI:145989"/>
    </ligand>
</feature>
<dbReference type="EMBL" id="CP128399">
    <property type="protein sequence ID" value="WJW66496.1"/>
    <property type="molecule type" value="Genomic_DNA"/>
</dbReference>
<dbReference type="PROSITE" id="PS00104">
    <property type="entry name" value="EPSP_SYNTHASE_1"/>
    <property type="match status" value="1"/>
</dbReference>
<dbReference type="CDD" id="cd01556">
    <property type="entry name" value="EPSP_synthase"/>
    <property type="match status" value="1"/>
</dbReference>
<feature type="binding site" evidence="9">
    <location>
        <position position="181"/>
    </location>
    <ligand>
        <name>3-phosphoshikimate</name>
        <dbReference type="ChEBI" id="CHEBI:145989"/>
    </ligand>
</feature>
<feature type="binding site" evidence="9">
    <location>
        <position position="39"/>
    </location>
    <ligand>
        <name>3-phosphoshikimate</name>
        <dbReference type="ChEBI" id="CHEBI:145989"/>
    </ligand>
</feature>
<dbReference type="Proteomes" id="UP000521676">
    <property type="component" value="Unassembled WGS sequence"/>
</dbReference>
<comment type="pathway">
    <text evidence="2 9">Metabolic intermediate biosynthesis; chorismate biosynthesis; chorismate from D-erythrose 4-phosphate and phosphoenolpyruvate: step 6/7.</text>
</comment>
<sequence length="446" mass="47329">MSRNQAVLEAIDQHRIKLRGAAQLRGELTVPGDKSISHRSVIFNAIASGEAFITNFLPGEDCLSSIECMRAMGVEIELDDTARTVRVKGKSIRGLTESAEVLNAGNSGTTTRLLTGLLSGQNFYSVITGDSSLRSRPMGRVINPMRQMGAQIWGRKGDTLAPLSIKGTTLKGINYSLPVASAQLKSAILLAALYAEGETHLSGLIDSRDHTERMLKAMGAPLLVSAEELVMKGPATELIAQNVSVPGDISSAAFWLVAASVHPDADLTLKNVGVNPTRTGIIDVLGEMGANITLINEREVAGEPVADIRVVSAELRGTSVSGNLIPRLVDEIPALAVAAILARSNTCISDAAELRVKETDRIATICSELGQLGAILEAHPDGMTIQAGAKLRGATVQSHGDHRMAMSLAIAGLLLPEGEELEIADYRCADVSYPGFWSDLEKIIII</sequence>
<dbReference type="RefSeq" id="WP_341468383.1">
    <property type="nucleotide sequence ID" value="NZ_CP128399.1"/>
</dbReference>
<feature type="binding site" evidence="9">
    <location>
        <position position="35"/>
    </location>
    <ligand>
        <name>3-phosphoshikimate</name>
        <dbReference type="ChEBI" id="CHEBI:145989"/>
    </ligand>
</feature>
<comment type="similarity">
    <text evidence="3 9">Belongs to the EPSP synthase family.</text>
</comment>
<evidence type="ECO:0000256" key="7">
    <source>
        <dbReference type="ARBA" id="ARBA00023141"/>
    </source>
</evidence>
<evidence type="ECO:0000259" key="10">
    <source>
        <dbReference type="Pfam" id="PF00275"/>
    </source>
</evidence>
<evidence type="ECO:0000256" key="5">
    <source>
        <dbReference type="ARBA" id="ARBA00022605"/>
    </source>
</evidence>
<dbReference type="NCBIfam" id="TIGR01356">
    <property type="entry name" value="aroA"/>
    <property type="match status" value="1"/>
</dbReference>
<dbReference type="Pfam" id="PF00275">
    <property type="entry name" value="EPSP_synthase"/>
    <property type="match status" value="1"/>
</dbReference>
<feature type="binding site" evidence="9">
    <location>
        <position position="136"/>
    </location>
    <ligand>
        <name>phosphoenolpyruvate</name>
        <dbReference type="ChEBI" id="CHEBI:58702"/>
    </ligand>
</feature>
<dbReference type="Gene3D" id="3.65.10.10">
    <property type="entry name" value="Enolpyruvate transferase domain"/>
    <property type="match status" value="2"/>
</dbReference>
<keyword evidence="7 9" id="KW-0057">Aromatic amino acid biosynthesis</keyword>
<keyword evidence="6 9" id="KW-0808">Transferase</keyword>
<feature type="active site" description="Proton acceptor" evidence="9">
    <location>
        <position position="330"/>
    </location>
</feature>
<evidence type="ECO:0000256" key="9">
    <source>
        <dbReference type="HAMAP-Rule" id="MF_00210"/>
    </source>
</evidence>
<feature type="binding site" evidence="9">
    <location>
        <position position="357"/>
    </location>
    <ligand>
        <name>3-phosphoshikimate</name>
        <dbReference type="ChEBI" id="CHEBI:145989"/>
    </ligand>
</feature>
<feature type="binding site" evidence="9">
    <location>
        <position position="361"/>
    </location>
    <ligand>
        <name>phosphoenolpyruvate</name>
        <dbReference type="ChEBI" id="CHEBI:58702"/>
    </ligand>
</feature>
<dbReference type="InterPro" id="IPR006264">
    <property type="entry name" value="EPSP_synthase"/>
</dbReference>
<dbReference type="FunFam" id="3.65.10.10:FF:000005">
    <property type="entry name" value="3-phosphoshikimate 1-carboxyvinyltransferase"/>
    <property type="match status" value="1"/>
</dbReference>
<dbReference type="Proteomes" id="UP001431572">
    <property type="component" value="Chromosome 1"/>
</dbReference>
<dbReference type="PANTHER" id="PTHR21090">
    <property type="entry name" value="AROM/DEHYDROQUINATE SYNTHASE"/>
    <property type="match status" value="1"/>
</dbReference>
<dbReference type="HAMAP" id="MF_00210">
    <property type="entry name" value="EPSP_synth"/>
    <property type="match status" value="1"/>
</dbReference>
<evidence type="ECO:0000313" key="13">
    <source>
        <dbReference type="Proteomes" id="UP000521676"/>
    </source>
</evidence>
<evidence type="ECO:0000256" key="1">
    <source>
        <dbReference type="ARBA" id="ARBA00002174"/>
    </source>
</evidence>
<dbReference type="GO" id="GO:0003866">
    <property type="term" value="F:3-phosphoshikimate 1-carboxyvinyltransferase activity"/>
    <property type="evidence" value="ECO:0007669"/>
    <property type="project" value="UniProtKB-UniRule"/>
</dbReference>
<keyword evidence="14" id="KW-1185">Reference proteome</keyword>
<dbReference type="SUPFAM" id="SSF55205">
    <property type="entry name" value="EPT/RTPC-like"/>
    <property type="match status" value="1"/>
</dbReference>
<dbReference type="AlphaFoldDB" id="A0A8T7LUR9"/>
<protein>
    <recommendedName>
        <fullName evidence="9">3-phosphoshikimate 1-carboxyvinyltransferase</fullName>
        <ecNumber evidence="9">2.5.1.19</ecNumber>
    </recommendedName>
    <alternativeName>
        <fullName evidence="9">5-enolpyruvylshikimate-3-phosphate synthase</fullName>
        <shortName evidence="9">EPSP synthase</shortName>
        <shortName evidence="9">EPSPS</shortName>
    </alternativeName>
</protein>
<feature type="binding site" evidence="9">
    <location>
        <position position="34"/>
    </location>
    <ligand>
        <name>3-phosphoshikimate</name>
        <dbReference type="ChEBI" id="CHEBI:145989"/>
    </ligand>
</feature>
<dbReference type="InterPro" id="IPR013792">
    <property type="entry name" value="RNA3'P_cycl/enolpyr_Trfase_a/b"/>
</dbReference>
<proteinExistence type="inferred from homology"/>